<organism evidence="1 2">
    <name type="scientific">Niastella koreensis</name>
    <dbReference type="NCBI Taxonomy" id="354356"/>
    <lineage>
        <taxon>Bacteria</taxon>
        <taxon>Pseudomonadati</taxon>
        <taxon>Bacteroidota</taxon>
        <taxon>Chitinophagia</taxon>
        <taxon>Chitinophagales</taxon>
        <taxon>Chitinophagaceae</taxon>
        <taxon>Niastella</taxon>
    </lineage>
</organism>
<accession>A0ABX3NQ91</accession>
<protein>
    <recommendedName>
        <fullName evidence="3">Tetracycline regulation of excision, RteC</fullName>
    </recommendedName>
</protein>
<proteinExistence type="predicted"/>
<comment type="caution">
    <text evidence="1">The sequence shown here is derived from an EMBL/GenBank/DDBJ whole genome shotgun (WGS) entry which is preliminary data.</text>
</comment>
<keyword evidence="2" id="KW-1185">Reference proteome</keyword>
<dbReference type="Proteomes" id="UP000192277">
    <property type="component" value="Unassembled WGS sequence"/>
</dbReference>
<reference evidence="1 2" key="1">
    <citation type="submission" date="2016-04" db="EMBL/GenBank/DDBJ databases">
        <authorList>
            <person name="Chen L."/>
            <person name="Zhuang W."/>
            <person name="Wang G."/>
        </authorList>
    </citation>
    <scope>NUCLEOTIDE SEQUENCE [LARGE SCALE GENOMIC DNA]</scope>
    <source>
        <strain evidence="2">GR20</strain>
    </source>
</reference>
<dbReference type="InterPro" id="IPR018534">
    <property type="entry name" value="Tet_reg_excision_RteC"/>
</dbReference>
<dbReference type="Pfam" id="PF09357">
    <property type="entry name" value="RteC"/>
    <property type="match status" value="1"/>
</dbReference>
<sequence>MLPFQSTFEELIQSLRFRLQEAEARDTGLPARQETCIRICEDSLLQLRQWVTTNAFPDRDCEIYFFKRVKPEVMSRCIFYKKVYRLHTGYYNGSGLLEKERLETELRDINRFFADNREYYTYYRKGYTHHDELFFIRGNYDWKICPDINHFDSVFSTSFDGMLAELMAYELLIKYIDGMLNPKPKLVGPSPDNTALRAHHSSLRCTATSTDVVELGYA</sequence>
<name>A0ABX3NQ91_9BACT</name>
<dbReference type="EMBL" id="LWBO01000044">
    <property type="protein sequence ID" value="OQP42633.1"/>
    <property type="molecule type" value="Genomic_DNA"/>
</dbReference>
<evidence type="ECO:0000313" key="2">
    <source>
        <dbReference type="Proteomes" id="UP000192277"/>
    </source>
</evidence>
<evidence type="ECO:0000313" key="1">
    <source>
        <dbReference type="EMBL" id="OQP42633.1"/>
    </source>
</evidence>
<gene>
    <name evidence="1" type="ORF">A4D02_13800</name>
</gene>
<dbReference type="RefSeq" id="WP_014220940.1">
    <property type="nucleotide sequence ID" value="NZ_LWBO01000044.1"/>
</dbReference>
<evidence type="ECO:0008006" key="3">
    <source>
        <dbReference type="Google" id="ProtNLM"/>
    </source>
</evidence>